<dbReference type="Proteomes" id="UP000054845">
    <property type="component" value="Unassembled WGS sequence"/>
</dbReference>
<reference evidence="1 2" key="1">
    <citation type="submission" date="2014-09" db="EMBL/GenBank/DDBJ databases">
        <authorList>
            <person name="Magalhaes I.L.F."/>
            <person name="Oliveira U."/>
            <person name="Santos F.R."/>
            <person name="Vidigal T.H.D.A."/>
            <person name="Brescovit A.D."/>
            <person name="Santos A.J."/>
        </authorList>
    </citation>
    <scope>NUCLEOTIDE SEQUENCE [LARGE SCALE GENOMIC DNA]</scope>
</reference>
<organism evidence="1 2">
    <name type="scientific">Ceraceosorus bombacis</name>
    <dbReference type="NCBI Taxonomy" id="401625"/>
    <lineage>
        <taxon>Eukaryota</taxon>
        <taxon>Fungi</taxon>
        <taxon>Dikarya</taxon>
        <taxon>Basidiomycota</taxon>
        <taxon>Ustilaginomycotina</taxon>
        <taxon>Exobasidiomycetes</taxon>
        <taxon>Ceraceosorales</taxon>
        <taxon>Ceraceosoraceae</taxon>
        <taxon>Ceraceosorus</taxon>
    </lineage>
</organism>
<evidence type="ECO:0000313" key="1">
    <source>
        <dbReference type="EMBL" id="CEH12306.1"/>
    </source>
</evidence>
<proteinExistence type="predicted"/>
<accession>A0A0N7L8Y8</accession>
<name>A0A0N7L8Y8_9BASI</name>
<dbReference type="EMBL" id="CCYA01000149">
    <property type="protein sequence ID" value="CEH12306.1"/>
    <property type="molecule type" value="Genomic_DNA"/>
</dbReference>
<keyword evidence="2" id="KW-1185">Reference proteome</keyword>
<protein>
    <submittedName>
        <fullName evidence="1">Uncharacterized protein</fullName>
    </submittedName>
</protein>
<dbReference type="AlphaFoldDB" id="A0A0N7L8Y8"/>
<evidence type="ECO:0000313" key="2">
    <source>
        <dbReference type="Proteomes" id="UP000054845"/>
    </source>
</evidence>
<sequence>MLTLPRTLSVGILMATRLSYAVRAQTANQIFGLQHPKGYEMPRKEMSQSPRDLATAPCGAMNKQGLSTRQAAESQTAKRAHEDRGLLFLSSEHLRILGIL</sequence>